<dbReference type="RefSeq" id="WP_107804203.1">
    <property type="nucleotide sequence ID" value="NZ_QAOI01000030.1"/>
</dbReference>
<dbReference type="Proteomes" id="UP000244128">
    <property type="component" value="Unassembled WGS sequence"/>
</dbReference>
<evidence type="ECO:0000313" key="1">
    <source>
        <dbReference type="EMBL" id="PTQ71416.1"/>
    </source>
</evidence>
<evidence type="ECO:0000313" key="2">
    <source>
        <dbReference type="Proteomes" id="UP000244128"/>
    </source>
</evidence>
<reference evidence="1 2" key="1">
    <citation type="submission" date="2018-04" db="EMBL/GenBank/DDBJ databases">
        <title>Active sludge and wastewater microbial communities from Klosterneuburg, Austria.</title>
        <authorList>
            <person name="Wagner M."/>
        </authorList>
    </citation>
    <scope>NUCLEOTIDE SEQUENCE [LARGE SCALE GENOMIC DNA]</scope>
    <source>
        <strain evidence="1 2">Nm49</strain>
    </source>
</reference>
<organism evidence="1 2">
    <name type="scientific">Nitrosomonas oligotropha</name>
    <dbReference type="NCBI Taxonomy" id="42354"/>
    <lineage>
        <taxon>Bacteria</taxon>
        <taxon>Pseudomonadati</taxon>
        <taxon>Pseudomonadota</taxon>
        <taxon>Betaproteobacteria</taxon>
        <taxon>Nitrosomonadales</taxon>
        <taxon>Nitrosomonadaceae</taxon>
        <taxon>Nitrosomonas</taxon>
    </lineage>
</organism>
<sequence>MANSKNTTPDNLSEAISYTLFDLYRMESLFNAIHIISNELNDGNLDQDGIFKAAESISAISSHGVEYCSKTSRRLDKATMKRN</sequence>
<proteinExistence type="predicted"/>
<gene>
    <name evidence="1" type="ORF">C8R26_1304</name>
</gene>
<accession>A0A2T5HIQ6</accession>
<comment type="caution">
    <text evidence="1">The sequence shown here is derived from an EMBL/GenBank/DDBJ whole genome shotgun (WGS) entry which is preliminary data.</text>
</comment>
<dbReference type="EMBL" id="QAOI01000030">
    <property type="protein sequence ID" value="PTQ71416.1"/>
    <property type="molecule type" value="Genomic_DNA"/>
</dbReference>
<name>A0A2T5HIQ6_9PROT</name>
<dbReference type="AlphaFoldDB" id="A0A2T5HIQ6"/>
<protein>
    <submittedName>
        <fullName evidence="1">Uncharacterized protein</fullName>
    </submittedName>
</protein>